<reference evidence="1 2" key="1">
    <citation type="submission" date="2018-06" db="EMBL/GenBank/DDBJ databases">
        <authorList>
            <consortium name="Pathogen Informatics"/>
            <person name="Doyle S."/>
        </authorList>
    </citation>
    <scope>NUCLEOTIDE SEQUENCE [LARGE SCALE GENOMIC DNA]</scope>
    <source>
        <strain evidence="1 2">NCTC12112</strain>
    </source>
</reference>
<accession>A0AAX2JB06</accession>
<organism evidence="1 2">
    <name type="scientific">Fusobacterium ulcerans</name>
    <dbReference type="NCBI Taxonomy" id="861"/>
    <lineage>
        <taxon>Bacteria</taxon>
        <taxon>Fusobacteriati</taxon>
        <taxon>Fusobacteriota</taxon>
        <taxon>Fusobacteriia</taxon>
        <taxon>Fusobacteriales</taxon>
        <taxon>Fusobacteriaceae</taxon>
        <taxon>Fusobacterium</taxon>
    </lineage>
</organism>
<dbReference type="AlphaFoldDB" id="A0AAX2JB06"/>
<evidence type="ECO:0000313" key="2">
    <source>
        <dbReference type="Proteomes" id="UP000249008"/>
    </source>
</evidence>
<dbReference type="GeneID" id="78456436"/>
<dbReference type="EMBL" id="LS483487">
    <property type="protein sequence ID" value="SQJ02722.1"/>
    <property type="molecule type" value="Genomic_DNA"/>
</dbReference>
<protein>
    <submittedName>
        <fullName evidence="1">Uncharacterized protein</fullName>
    </submittedName>
</protein>
<dbReference type="RefSeq" id="WP_005977195.1">
    <property type="nucleotide sequence ID" value="NZ_CABKNW010000002.1"/>
</dbReference>
<proteinExistence type="predicted"/>
<gene>
    <name evidence="1" type="ORF">NCTC12112_01541</name>
</gene>
<dbReference type="Proteomes" id="UP000249008">
    <property type="component" value="Chromosome 1"/>
</dbReference>
<evidence type="ECO:0000313" key="1">
    <source>
        <dbReference type="EMBL" id="SQJ02722.1"/>
    </source>
</evidence>
<name>A0AAX2JB06_9FUSO</name>
<sequence>MTNSTFKNSSIWKNIGEITAQDGKMTLYVYKSVQFTANSVLSPRKKIEKS</sequence>